<dbReference type="PANTHER" id="PTHR14042:SF24">
    <property type="entry name" value="PROTEIN DOPEY-1 HOMOLOG"/>
    <property type="match status" value="1"/>
</dbReference>
<protein>
    <recommendedName>
        <fullName evidence="1">DOP1-like C-terminal domain-containing protein</fullName>
    </recommendedName>
</protein>
<dbReference type="InterPro" id="IPR056457">
    <property type="entry name" value="DOP1_C"/>
</dbReference>
<dbReference type="EnsemblMetazoa" id="MESCA004877-RA">
    <property type="protein sequence ID" value="MESCA004877-PA"/>
    <property type="gene ID" value="MESCA004877"/>
</dbReference>
<evidence type="ECO:0000259" key="1">
    <source>
        <dbReference type="Pfam" id="PF24598"/>
    </source>
</evidence>
<sequence length="166" mass="19263">MTYDNITFREFLTAQISNPTERSLLIRKLAFIIFCSENGYYDKYLVEIQEQLTNHLKYSSNLLVESSLLYCFRVLLMKLSAQSMMSLWPIVIAELVQVFLSIEESLESSEKKTNSDITSLKVQLEAVKLLEMAFLLPTSKLPQFQMYKWAFISSKSNCNKDLAYQP</sequence>
<dbReference type="STRING" id="36166.T1GMU4"/>
<dbReference type="EMBL" id="CAQQ02198400">
    <property type="status" value="NOT_ANNOTATED_CDS"/>
    <property type="molecule type" value="Genomic_DNA"/>
</dbReference>
<accession>T1GMU4</accession>
<organism evidence="2 3">
    <name type="scientific">Megaselia scalaris</name>
    <name type="common">Humpbacked fly</name>
    <name type="synonym">Phora scalaris</name>
    <dbReference type="NCBI Taxonomy" id="36166"/>
    <lineage>
        <taxon>Eukaryota</taxon>
        <taxon>Metazoa</taxon>
        <taxon>Ecdysozoa</taxon>
        <taxon>Arthropoda</taxon>
        <taxon>Hexapoda</taxon>
        <taxon>Insecta</taxon>
        <taxon>Pterygota</taxon>
        <taxon>Neoptera</taxon>
        <taxon>Endopterygota</taxon>
        <taxon>Diptera</taxon>
        <taxon>Brachycera</taxon>
        <taxon>Muscomorpha</taxon>
        <taxon>Platypezoidea</taxon>
        <taxon>Phoridae</taxon>
        <taxon>Megaseliini</taxon>
        <taxon>Megaselia</taxon>
    </lineage>
</organism>
<reference evidence="2" key="2">
    <citation type="submission" date="2015-06" db="UniProtKB">
        <authorList>
            <consortium name="EnsemblMetazoa"/>
        </authorList>
    </citation>
    <scope>IDENTIFICATION</scope>
</reference>
<evidence type="ECO:0000313" key="2">
    <source>
        <dbReference type="EnsemblMetazoa" id="MESCA004877-PA"/>
    </source>
</evidence>
<reference evidence="3" key="1">
    <citation type="submission" date="2013-02" db="EMBL/GenBank/DDBJ databases">
        <authorList>
            <person name="Hughes D."/>
        </authorList>
    </citation>
    <scope>NUCLEOTIDE SEQUENCE</scope>
    <source>
        <strain>Durham</strain>
        <strain evidence="3">NC isolate 2 -- Noor lab</strain>
    </source>
</reference>
<dbReference type="GO" id="GO:0006895">
    <property type="term" value="P:Golgi to endosome transport"/>
    <property type="evidence" value="ECO:0007669"/>
    <property type="project" value="InterPro"/>
</dbReference>
<dbReference type="PANTHER" id="PTHR14042">
    <property type="entry name" value="DOPEY-RELATED"/>
    <property type="match status" value="1"/>
</dbReference>
<dbReference type="HOGENOM" id="CLU_1606795_0_0_1"/>
<name>T1GMU4_MEGSC</name>
<dbReference type="Proteomes" id="UP000015102">
    <property type="component" value="Unassembled WGS sequence"/>
</dbReference>
<keyword evidence="3" id="KW-1185">Reference proteome</keyword>
<dbReference type="GO" id="GO:0005768">
    <property type="term" value="C:endosome"/>
    <property type="evidence" value="ECO:0007669"/>
    <property type="project" value="TreeGrafter"/>
</dbReference>
<dbReference type="GO" id="GO:0005802">
    <property type="term" value="C:trans-Golgi network"/>
    <property type="evidence" value="ECO:0007669"/>
    <property type="project" value="TreeGrafter"/>
</dbReference>
<dbReference type="InterPro" id="IPR040314">
    <property type="entry name" value="DOP1"/>
</dbReference>
<feature type="domain" description="DOP1-like C-terminal" evidence="1">
    <location>
        <begin position="16"/>
        <end position="159"/>
    </location>
</feature>
<proteinExistence type="predicted"/>
<dbReference type="Pfam" id="PF24598">
    <property type="entry name" value="DOP1_C"/>
    <property type="match status" value="1"/>
</dbReference>
<evidence type="ECO:0000313" key="3">
    <source>
        <dbReference type="Proteomes" id="UP000015102"/>
    </source>
</evidence>
<dbReference type="GO" id="GO:0005829">
    <property type="term" value="C:cytosol"/>
    <property type="evidence" value="ECO:0007669"/>
    <property type="project" value="GOC"/>
</dbReference>
<dbReference type="AlphaFoldDB" id="T1GMU4"/>